<dbReference type="EMBL" id="PCSD01000052">
    <property type="protein sequence ID" value="PIP33789.1"/>
    <property type="molecule type" value="Genomic_DNA"/>
</dbReference>
<dbReference type="AlphaFoldDB" id="A0A2G9ZKT6"/>
<feature type="transmembrane region" description="Helical" evidence="1">
    <location>
        <begin position="38"/>
        <end position="61"/>
    </location>
</feature>
<reference evidence="2 3" key="1">
    <citation type="submission" date="2017-09" db="EMBL/GenBank/DDBJ databases">
        <title>Depth-based differentiation of microbial function through sediment-hosted aquifers and enrichment of novel symbionts in the deep terrestrial subsurface.</title>
        <authorList>
            <person name="Probst A.J."/>
            <person name="Ladd B."/>
            <person name="Jarett J.K."/>
            <person name="Geller-Mcgrath D.E."/>
            <person name="Sieber C.M."/>
            <person name="Emerson J.B."/>
            <person name="Anantharaman K."/>
            <person name="Thomas B.C."/>
            <person name="Malmstrom R."/>
            <person name="Stieglmeier M."/>
            <person name="Klingl A."/>
            <person name="Woyke T."/>
            <person name="Ryan C.M."/>
            <person name="Banfield J.F."/>
        </authorList>
    </citation>
    <scope>NUCLEOTIDE SEQUENCE [LARGE SCALE GENOMIC DNA]</scope>
    <source>
        <strain evidence="2">CG23_combo_of_CG06-09_8_20_14_all_49_15</strain>
    </source>
</reference>
<name>A0A2G9ZKT6_9BACT</name>
<proteinExistence type="predicted"/>
<dbReference type="Proteomes" id="UP000230729">
    <property type="component" value="Unassembled WGS sequence"/>
</dbReference>
<keyword evidence="1" id="KW-1133">Transmembrane helix</keyword>
<evidence type="ECO:0000256" key="1">
    <source>
        <dbReference type="SAM" id="Phobius"/>
    </source>
</evidence>
<accession>A0A2G9ZKT6</accession>
<evidence type="ECO:0008006" key="4">
    <source>
        <dbReference type="Google" id="ProtNLM"/>
    </source>
</evidence>
<comment type="caution">
    <text evidence="2">The sequence shown here is derived from an EMBL/GenBank/DDBJ whole genome shotgun (WGS) entry which is preliminary data.</text>
</comment>
<feature type="transmembrane region" description="Helical" evidence="1">
    <location>
        <begin position="6"/>
        <end position="26"/>
    </location>
</feature>
<gene>
    <name evidence="2" type="ORF">COX22_02455</name>
</gene>
<evidence type="ECO:0000313" key="3">
    <source>
        <dbReference type="Proteomes" id="UP000230729"/>
    </source>
</evidence>
<protein>
    <recommendedName>
        <fullName evidence="4">DUF4405 domain-containing protein</fullName>
    </recommendedName>
</protein>
<feature type="transmembrane region" description="Helical" evidence="1">
    <location>
        <begin position="73"/>
        <end position="94"/>
    </location>
</feature>
<keyword evidence="1" id="KW-0812">Transmembrane</keyword>
<evidence type="ECO:0000313" key="2">
    <source>
        <dbReference type="EMBL" id="PIP33789.1"/>
    </source>
</evidence>
<keyword evidence="1" id="KW-0472">Membrane</keyword>
<sequence length="110" mass="12853">MMDSYHAIMIFIFFLASNLFSSGLVRRGVISGVAQRRFWNWLLLVFFLASGLLGLLLAILLDYKIFLSWYRGLLWWHVESGLAAAALAVCHIFWHRQYYWPKKILAGQEK</sequence>
<organism evidence="2 3">
    <name type="scientific">Candidatus Falkowbacteria bacterium CG23_combo_of_CG06-09_8_20_14_all_49_15</name>
    <dbReference type="NCBI Taxonomy" id="1974572"/>
    <lineage>
        <taxon>Bacteria</taxon>
        <taxon>Candidatus Falkowiibacteriota</taxon>
    </lineage>
</organism>